<feature type="domain" description="AB hydrolase-1" evidence="2">
    <location>
        <begin position="42"/>
        <end position="279"/>
    </location>
</feature>
<gene>
    <name evidence="3" type="ORF">SAMN06269173_105280</name>
</gene>
<dbReference type="EMBL" id="FZNS01000005">
    <property type="protein sequence ID" value="SNR71047.1"/>
    <property type="molecule type" value="Genomic_DNA"/>
</dbReference>
<evidence type="ECO:0000256" key="1">
    <source>
        <dbReference type="ARBA" id="ARBA00008645"/>
    </source>
</evidence>
<accession>A0A238YIU4</accession>
<protein>
    <submittedName>
        <fullName evidence="3">Sigma-B regulation protein RsbQ</fullName>
    </submittedName>
</protein>
<proteinExistence type="inferred from homology"/>
<dbReference type="InterPro" id="IPR029058">
    <property type="entry name" value="AB_hydrolase_fold"/>
</dbReference>
<dbReference type="PANTHER" id="PTHR43039">
    <property type="entry name" value="ESTERASE-RELATED"/>
    <property type="match status" value="1"/>
</dbReference>
<sequence length="290" mass="31700">MTNTCIYPVLFLNILSKYYSIPPMNVLKRNNVHVLGHGTRTLLFINGFGCDQSIWRYILPPLTDQFHLVLFDHVGAGLSDTSAYDPAKYASLNGYAQDVLEICEALRLTDVTVVGHSVGATIGMLAAIQEPSRFQQLLLICPSPCYLNEAGYHGGFDRADIDSLLAFMETDYVGWAESFAPFLMGNPERASLAAELVHSFCQNDPAIAKQFARVTLLSDNRLDATRLTTPCLLVQCAEDIIAPQEVGEYLQAAIPGAILVTLPVSGHCPHISAPRETLDVIESALEDGSR</sequence>
<evidence type="ECO:0000313" key="4">
    <source>
        <dbReference type="Proteomes" id="UP000198310"/>
    </source>
</evidence>
<dbReference type="SUPFAM" id="SSF53474">
    <property type="entry name" value="alpha/beta-Hydrolases"/>
    <property type="match status" value="1"/>
</dbReference>
<dbReference type="InterPro" id="IPR000073">
    <property type="entry name" value="AB_hydrolase_1"/>
</dbReference>
<dbReference type="Proteomes" id="UP000198310">
    <property type="component" value="Unassembled WGS sequence"/>
</dbReference>
<name>A0A238YIU4_9BACT</name>
<keyword evidence="4" id="KW-1185">Reference proteome</keyword>
<evidence type="ECO:0000313" key="3">
    <source>
        <dbReference type="EMBL" id="SNR71047.1"/>
    </source>
</evidence>
<organism evidence="3 4">
    <name type="scientific">Hymenobacter mucosus</name>
    <dbReference type="NCBI Taxonomy" id="1411120"/>
    <lineage>
        <taxon>Bacteria</taxon>
        <taxon>Pseudomonadati</taxon>
        <taxon>Bacteroidota</taxon>
        <taxon>Cytophagia</taxon>
        <taxon>Cytophagales</taxon>
        <taxon>Hymenobacteraceae</taxon>
        <taxon>Hymenobacter</taxon>
    </lineage>
</organism>
<evidence type="ECO:0000259" key="2">
    <source>
        <dbReference type="Pfam" id="PF12697"/>
    </source>
</evidence>
<comment type="similarity">
    <text evidence="1">Belongs to the AB hydrolase superfamily.</text>
</comment>
<dbReference type="Pfam" id="PF12697">
    <property type="entry name" value="Abhydrolase_6"/>
    <property type="match status" value="1"/>
</dbReference>
<dbReference type="PRINTS" id="PR00111">
    <property type="entry name" value="ABHYDROLASE"/>
</dbReference>
<dbReference type="Gene3D" id="3.40.50.1820">
    <property type="entry name" value="alpha/beta hydrolase"/>
    <property type="match status" value="1"/>
</dbReference>
<reference evidence="4" key="1">
    <citation type="submission" date="2017-06" db="EMBL/GenBank/DDBJ databases">
        <authorList>
            <person name="Varghese N."/>
            <person name="Submissions S."/>
        </authorList>
    </citation>
    <scope>NUCLEOTIDE SEQUENCE [LARGE SCALE GENOMIC DNA]</scope>
    <source>
        <strain evidence="4">DSM 28041</strain>
    </source>
</reference>
<dbReference type="AlphaFoldDB" id="A0A238YIU4"/>